<dbReference type="PRINTS" id="PR00056">
    <property type="entry name" value="HSFDOMAIN"/>
</dbReference>
<feature type="region of interest" description="Disordered" evidence="10">
    <location>
        <begin position="583"/>
        <end position="602"/>
    </location>
</feature>
<keyword evidence="2" id="KW-0805">Transcription regulation</keyword>
<dbReference type="OrthoDB" id="424572at2759"/>
<organism evidence="12 13">
    <name type="scientific">Magnusiomyces paraingens</name>
    <dbReference type="NCBI Taxonomy" id="2606893"/>
    <lineage>
        <taxon>Eukaryota</taxon>
        <taxon>Fungi</taxon>
        <taxon>Dikarya</taxon>
        <taxon>Ascomycota</taxon>
        <taxon>Saccharomycotina</taxon>
        <taxon>Dipodascomycetes</taxon>
        <taxon>Dipodascales</taxon>
        <taxon>Dipodascaceae</taxon>
        <taxon>Magnusiomyces</taxon>
    </lineage>
</organism>
<dbReference type="PANTHER" id="PTHR10015">
    <property type="entry name" value="HEAT SHOCK TRANSCRIPTION FACTOR"/>
    <property type="match status" value="1"/>
</dbReference>
<dbReference type="PROSITE" id="PS00434">
    <property type="entry name" value="HSF_DOMAIN"/>
    <property type="match status" value="1"/>
</dbReference>
<dbReference type="PROSITE" id="PS50110">
    <property type="entry name" value="RESPONSE_REGULATORY"/>
    <property type="match status" value="1"/>
</dbReference>
<evidence type="ECO:0000256" key="5">
    <source>
        <dbReference type="ARBA" id="ARBA00023242"/>
    </source>
</evidence>
<feature type="modified residue" description="4-aspartylphosphate" evidence="8">
    <location>
        <position position="477"/>
    </location>
</feature>
<dbReference type="PANTHER" id="PTHR10015:SF361">
    <property type="entry name" value="TRANSCRIPTION FACTOR SKN7"/>
    <property type="match status" value="1"/>
</dbReference>
<accession>A0A5E8BQR4</accession>
<evidence type="ECO:0000313" key="13">
    <source>
        <dbReference type="Proteomes" id="UP000398389"/>
    </source>
</evidence>
<keyword evidence="8" id="KW-0597">Phosphoprotein</keyword>
<feature type="coiled-coil region" evidence="9">
    <location>
        <begin position="250"/>
        <end position="277"/>
    </location>
</feature>
<dbReference type="Pfam" id="PF00072">
    <property type="entry name" value="Response_reg"/>
    <property type="match status" value="1"/>
</dbReference>
<dbReference type="InterPro" id="IPR011006">
    <property type="entry name" value="CheY-like_superfamily"/>
</dbReference>
<dbReference type="GO" id="GO:0005634">
    <property type="term" value="C:nucleus"/>
    <property type="evidence" value="ECO:0007669"/>
    <property type="project" value="UniProtKB-SubCell"/>
</dbReference>
<evidence type="ECO:0000256" key="6">
    <source>
        <dbReference type="ARBA" id="ARBA00068818"/>
    </source>
</evidence>
<feature type="compositionally biased region" description="Low complexity" evidence="10">
    <location>
        <begin position="14"/>
        <end position="40"/>
    </location>
</feature>
<dbReference type="FunFam" id="1.10.10.10:FF:000027">
    <property type="entry name" value="Heat shock transcription factor 1"/>
    <property type="match status" value="1"/>
</dbReference>
<feature type="compositionally biased region" description="Polar residues" evidence="10">
    <location>
        <begin position="583"/>
        <end position="592"/>
    </location>
</feature>
<feature type="region of interest" description="Disordered" evidence="10">
    <location>
        <begin position="509"/>
        <end position="536"/>
    </location>
</feature>
<evidence type="ECO:0000256" key="4">
    <source>
        <dbReference type="ARBA" id="ARBA00023163"/>
    </source>
</evidence>
<evidence type="ECO:0000256" key="1">
    <source>
        <dbReference type="ARBA" id="ARBA00004123"/>
    </source>
</evidence>
<evidence type="ECO:0000256" key="2">
    <source>
        <dbReference type="ARBA" id="ARBA00023015"/>
    </source>
</evidence>
<dbReference type="SUPFAM" id="SSF52172">
    <property type="entry name" value="CheY-like"/>
    <property type="match status" value="1"/>
</dbReference>
<reference evidence="12 13" key="1">
    <citation type="submission" date="2019-09" db="EMBL/GenBank/DDBJ databases">
        <authorList>
            <person name="Brejova B."/>
        </authorList>
    </citation>
    <scope>NUCLEOTIDE SEQUENCE [LARGE SCALE GENOMIC DNA]</scope>
</reference>
<evidence type="ECO:0000313" key="12">
    <source>
        <dbReference type="EMBL" id="VVT51866.1"/>
    </source>
</evidence>
<feature type="region of interest" description="Disordered" evidence="10">
    <location>
        <begin position="623"/>
        <end position="707"/>
    </location>
</feature>
<dbReference type="Proteomes" id="UP000398389">
    <property type="component" value="Unassembled WGS sequence"/>
</dbReference>
<dbReference type="InterPro" id="IPR036388">
    <property type="entry name" value="WH-like_DNA-bd_sf"/>
</dbReference>
<dbReference type="Gene3D" id="3.40.50.2300">
    <property type="match status" value="1"/>
</dbReference>
<comment type="subcellular location">
    <subcellularLocation>
        <location evidence="1">Nucleus</location>
    </subcellularLocation>
</comment>
<dbReference type="GO" id="GO:0003700">
    <property type="term" value="F:DNA-binding transcription factor activity"/>
    <property type="evidence" value="ECO:0007669"/>
    <property type="project" value="InterPro"/>
</dbReference>
<keyword evidence="4" id="KW-0804">Transcription</keyword>
<evidence type="ECO:0000256" key="3">
    <source>
        <dbReference type="ARBA" id="ARBA00023125"/>
    </source>
</evidence>
<evidence type="ECO:0000256" key="8">
    <source>
        <dbReference type="PROSITE-ProRule" id="PRU00169"/>
    </source>
</evidence>
<dbReference type="GO" id="GO:0000160">
    <property type="term" value="P:phosphorelay signal transduction system"/>
    <property type="evidence" value="ECO:0007669"/>
    <property type="project" value="InterPro"/>
</dbReference>
<keyword evidence="9" id="KW-0175">Coiled coil</keyword>
<dbReference type="AlphaFoldDB" id="A0A5E8BQR4"/>
<evidence type="ECO:0000256" key="9">
    <source>
        <dbReference type="SAM" id="Coils"/>
    </source>
</evidence>
<proteinExistence type="predicted"/>
<dbReference type="SMART" id="SM00448">
    <property type="entry name" value="REC"/>
    <property type="match status" value="1"/>
</dbReference>
<feature type="compositionally biased region" description="Acidic residues" evidence="10">
    <location>
        <begin position="670"/>
        <end position="693"/>
    </location>
</feature>
<protein>
    <recommendedName>
        <fullName evidence="6">Heat shock transcription factor</fullName>
    </recommendedName>
    <alternativeName>
        <fullName evidence="7">Heat shock factor protein</fullName>
    </alternativeName>
</protein>
<keyword evidence="5" id="KW-0539">Nucleus</keyword>
<feature type="region of interest" description="Disordered" evidence="10">
    <location>
        <begin position="338"/>
        <end position="361"/>
    </location>
</feature>
<evidence type="ECO:0000256" key="7">
    <source>
        <dbReference type="ARBA" id="ARBA00084017"/>
    </source>
</evidence>
<name>A0A5E8BQR4_9ASCO</name>
<keyword evidence="13" id="KW-1185">Reference proteome</keyword>
<dbReference type="InterPro" id="IPR000232">
    <property type="entry name" value="HSF_DNA-bd"/>
</dbReference>
<feature type="region of interest" description="Disordered" evidence="10">
    <location>
        <begin position="1"/>
        <end position="48"/>
    </location>
</feature>
<feature type="compositionally biased region" description="Low complexity" evidence="10">
    <location>
        <begin position="634"/>
        <end position="660"/>
    </location>
</feature>
<sequence length="707" mass="75276">MTIEQNGGMGPKINLGSNNNNNGGSTGGQQLQTAQGTSGSLGAVSVPSGGPDGLMTTSIATVSSTMGPSALPAGSNEFVRKLFALLEDTKIQDIVRWTESGDRFVVLDTNEFTTKVLPRHFKHSNFASFVRQLNKYDFHKIRASESGDKYGDNAWVFRHPDFQQHKVELLDNIRRKTTVSSRKQNAAVTNATTNNNAEALDNVPNTECGDNGPCGNGSTCSTTGGKEACDPAAICGPVIAAEMASRHAITQALETRINELEANARRSRDELRTISGLNSVLLQRLHSAQNAIQTTTSVLRKLIILSSGGREASDNPAGFNNPAYLDLLQSLNTIESTRNDTPMVNLPSRRTSAIPTQRPNVSLSPVDSQYGIMLPAGSSFSTGVSPAYTENGVVLRAHGPRHAAGNGGNRPLVLLVDDNNVSARKIGKFVREFGCDIEVTNDGVDAWHRAQAREESLHSATSGGTVPPRAFSLVLMDSVIPSLDGKTAATQMRKSGVGAAIIVMTSAATEDVQDDNKDGSSRESSNIDQNSSEKDCEARLLSRKRSLEGYMQAGISEILVKPFKKEDLFRVLRRYLGDLNGLSSGRINSNTHSASSSSGPGGLGDVFGLENMGLGGIGLEDIGLEENTLGPDPSLNNGSGGLNENESNGSSSSSVSTSSGAGCRARAGEEEKEGEEGEEGEEEGEEEEEEEGEDRPSLQEPKRVRMY</sequence>
<gene>
    <name evidence="12" type="ORF">SAPINGB_P003239</name>
</gene>
<feature type="domain" description="Response regulatory" evidence="11">
    <location>
        <begin position="412"/>
        <end position="576"/>
    </location>
</feature>
<dbReference type="Pfam" id="PF00447">
    <property type="entry name" value="HSF_DNA-bind"/>
    <property type="match status" value="1"/>
</dbReference>
<dbReference type="GeneID" id="43582057"/>
<dbReference type="GO" id="GO:0043565">
    <property type="term" value="F:sequence-specific DNA binding"/>
    <property type="evidence" value="ECO:0007669"/>
    <property type="project" value="InterPro"/>
</dbReference>
<dbReference type="GO" id="GO:0006950">
    <property type="term" value="P:response to stress"/>
    <property type="evidence" value="ECO:0007669"/>
    <property type="project" value="UniProtKB-ARBA"/>
</dbReference>
<dbReference type="EMBL" id="CABVLU010000002">
    <property type="protein sequence ID" value="VVT51866.1"/>
    <property type="molecule type" value="Genomic_DNA"/>
</dbReference>
<dbReference type="RefSeq" id="XP_031853848.1">
    <property type="nucleotide sequence ID" value="XM_031997957.1"/>
</dbReference>
<dbReference type="SUPFAM" id="SSF46785">
    <property type="entry name" value="Winged helix' DNA-binding domain"/>
    <property type="match status" value="1"/>
</dbReference>
<dbReference type="InterPro" id="IPR036390">
    <property type="entry name" value="WH_DNA-bd_sf"/>
</dbReference>
<dbReference type="InterPro" id="IPR001789">
    <property type="entry name" value="Sig_transdc_resp-reg_receiver"/>
</dbReference>
<feature type="compositionally biased region" description="Basic and acidic residues" evidence="10">
    <location>
        <begin position="694"/>
        <end position="707"/>
    </location>
</feature>
<evidence type="ECO:0000259" key="11">
    <source>
        <dbReference type="PROSITE" id="PS50110"/>
    </source>
</evidence>
<keyword evidence="3" id="KW-0238">DNA-binding</keyword>
<evidence type="ECO:0000256" key="10">
    <source>
        <dbReference type="SAM" id="MobiDB-lite"/>
    </source>
</evidence>
<dbReference type="SMART" id="SM00415">
    <property type="entry name" value="HSF"/>
    <property type="match status" value="1"/>
</dbReference>
<dbReference type="Gene3D" id="1.10.10.10">
    <property type="entry name" value="Winged helix-like DNA-binding domain superfamily/Winged helix DNA-binding domain"/>
    <property type="match status" value="1"/>
</dbReference>